<proteinExistence type="predicted"/>
<keyword evidence="1" id="KW-0732">Signal</keyword>
<organism evidence="2 3">
    <name type="scientific">Lutibacter holmesii</name>
    <dbReference type="NCBI Taxonomy" id="1137985"/>
    <lineage>
        <taxon>Bacteria</taxon>
        <taxon>Pseudomonadati</taxon>
        <taxon>Bacteroidota</taxon>
        <taxon>Flavobacteriia</taxon>
        <taxon>Flavobacteriales</taxon>
        <taxon>Flavobacteriaceae</taxon>
        <taxon>Lutibacter</taxon>
    </lineage>
</organism>
<evidence type="ECO:0000256" key="1">
    <source>
        <dbReference type="SAM" id="SignalP"/>
    </source>
</evidence>
<evidence type="ECO:0000313" key="2">
    <source>
        <dbReference type="EMBL" id="MFD1292818.1"/>
    </source>
</evidence>
<dbReference type="Gene3D" id="2.20.110.10">
    <property type="entry name" value="Histone H3 K4-specific methyltransferase SET7/9 N-terminal domain"/>
    <property type="match status" value="1"/>
</dbReference>
<dbReference type="RefSeq" id="WP_386807674.1">
    <property type="nucleotide sequence ID" value="NZ_JBHTMV010000003.1"/>
</dbReference>
<dbReference type="SUPFAM" id="SSF82185">
    <property type="entry name" value="Histone H3 K4-specific methyltransferase SET7/9 N-terminal domain"/>
    <property type="match status" value="1"/>
</dbReference>
<protein>
    <recommendedName>
        <fullName evidence="4">Nicotinic acid mononucleotide adenyltransferase</fullName>
    </recommendedName>
</protein>
<evidence type="ECO:0008006" key="4">
    <source>
        <dbReference type="Google" id="ProtNLM"/>
    </source>
</evidence>
<keyword evidence="3" id="KW-1185">Reference proteome</keyword>
<feature type="chain" id="PRO_5045497526" description="Nicotinic acid mononucleotide adenyltransferase" evidence="1">
    <location>
        <begin position="19"/>
        <end position="115"/>
    </location>
</feature>
<dbReference type="EMBL" id="JBHTMV010000003">
    <property type="protein sequence ID" value="MFD1292818.1"/>
    <property type="molecule type" value="Genomic_DNA"/>
</dbReference>
<name>A0ABW3WKZ2_9FLAO</name>
<evidence type="ECO:0000313" key="3">
    <source>
        <dbReference type="Proteomes" id="UP001597241"/>
    </source>
</evidence>
<dbReference type="Proteomes" id="UP001597241">
    <property type="component" value="Unassembled WGS sequence"/>
</dbReference>
<accession>A0ABW3WKZ2</accession>
<comment type="caution">
    <text evidence="2">The sequence shown here is derived from an EMBL/GenBank/DDBJ whole genome shotgun (WGS) entry which is preliminary data.</text>
</comment>
<feature type="signal peptide" evidence="1">
    <location>
        <begin position="1"/>
        <end position="18"/>
    </location>
</feature>
<gene>
    <name evidence="2" type="ORF">ACFQ5N_03125</name>
</gene>
<sequence>MKKLMFAMVLLFSVTVFSQEQKVDYKKIDNEVVQATYYFADNNTVVEKVGFFNKEGKLHGTWISYNEAGKETTIANYNNGKKEGDWTYFKEDKVSVVTYKDNKIVNVDTKAVVVN</sequence>
<reference evidence="3" key="1">
    <citation type="journal article" date="2019" name="Int. J. Syst. Evol. Microbiol.">
        <title>The Global Catalogue of Microorganisms (GCM) 10K type strain sequencing project: providing services to taxonomists for standard genome sequencing and annotation.</title>
        <authorList>
            <consortium name="The Broad Institute Genomics Platform"/>
            <consortium name="The Broad Institute Genome Sequencing Center for Infectious Disease"/>
            <person name="Wu L."/>
            <person name="Ma J."/>
        </authorList>
    </citation>
    <scope>NUCLEOTIDE SEQUENCE [LARGE SCALE GENOMIC DNA]</scope>
    <source>
        <strain evidence="3">CCUG 62221</strain>
    </source>
</reference>